<proteinExistence type="predicted"/>
<dbReference type="RefSeq" id="WP_142455110.1">
    <property type="nucleotide sequence ID" value="NZ_FXTP01000011.1"/>
</dbReference>
<protein>
    <submittedName>
        <fullName evidence="2">Uncharacterized protein</fullName>
    </submittedName>
</protein>
<organism evidence="2 3">
    <name type="scientific">Gracilimonas mengyeensis</name>
    <dbReference type="NCBI Taxonomy" id="1302730"/>
    <lineage>
        <taxon>Bacteria</taxon>
        <taxon>Pseudomonadati</taxon>
        <taxon>Balneolota</taxon>
        <taxon>Balneolia</taxon>
        <taxon>Balneolales</taxon>
        <taxon>Balneolaceae</taxon>
        <taxon>Gracilimonas</taxon>
    </lineage>
</organism>
<dbReference type="AlphaFoldDB" id="A0A521EFH3"/>
<reference evidence="2 3" key="1">
    <citation type="submission" date="2017-05" db="EMBL/GenBank/DDBJ databases">
        <authorList>
            <person name="Varghese N."/>
            <person name="Submissions S."/>
        </authorList>
    </citation>
    <scope>NUCLEOTIDE SEQUENCE [LARGE SCALE GENOMIC DNA]</scope>
    <source>
        <strain evidence="2 3">DSM 21985</strain>
    </source>
</reference>
<name>A0A521EFH3_9BACT</name>
<evidence type="ECO:0000313" key="2">
    <source>
        <dbReference type="EMBL" id="SMO81920.1"/>
    </source>
</evidence>
<feature type="region of interest" description="Disordered" evidence="1">
    <location>
        <begin position="18"/>
        <end position="40"/>
    </location>
</feature>
<feature type="compositionally biased region" description="Basic and acidic residues" evidence="1">
    <location>
        <begin position="31"/>
        <end position="40"/>
    </location>
</feature>
<accession>A0A521EFH3</accession>
<keyword evidence="3" id="KW-1185">Reference proteome</keyword>
<evidence type="ECO:0000313" key="3">
    <source>
        <dbReference type="Proteomes" id="UP000317557"/>
    </source>
</evidence>
<dbReference type="Proteomes" id="UP000317557">
    <property type="component" value="Unassembled WGS sequence"/>
</dbReference>
<gene>
    <name evidence="2" type="ORF">SAMN06265219_111116</name>
</gene>
<dbReference type="EMBL" id="FXTP01000011">
    <property type="protein sequence ID" value="SMO81920.1"/>
    <property type="molecule type" value="Genomic_DNA"/>
</dbReference>
<sequence length="74" mass="8425">MNSIQPIPQQFTKVNSISSLRKAAESPELPDLTRDESSLIEEKFTSENTLKFYSMDGQKGEEQFARGMNIDTRI</sequence>
<evidence type="ECO:0000256" key="1">
    <source>
        <dbReference type="SAM" id="MobiDB-lite"/>
    </source>
</evidence>